<accession>A0ABR2I7Z0</accession>
<name>A0ABR2I7Z0_9EUKA</name>
<sequence length="71" mass="7720">MKIGIGLACAAAVAAAILIGLFLLRRRRLPSIDDYDEETIDFAEDTGNSVVTQNPLTTLMSDDDPFGDEFE</sequence>
<keyword evidence="1" id="KW-1133">Transmembrane helix</keyword>
<evidence type="ECO:0000256" key="1">
    <source>
        <dbReference type="SAM" id="Phobius"/>
    </source>
</evidence>
<keyword evidence="3" id="KW-1185">Reference proteome</keyword>
<organism evidence="2 3">
    <name type="scientific">Tritrichomonas musculus</name>
    <dbReference type="NCBI Taxonomy" id="1915356"/>
    <lineage>
        <taxon>Eukaryota</taxon>
        <taxon>Metamonada</taxon>
        <taxon>Parabasalia</taxon>
        <taxon>Tritrichomonadida</taxon>
        <taxon>Tritrichomonadidae</taxon>
        <taxon>Tritrichomonas</taxon>
    </lineage>
</organism>
<protein>
    <submittedName>
        <fullName evidence="2">Uncharacterized protein</fullName>
    </submittedName>
</protein>
<keyword evidence="1" id="KW-0812">Transmembrane</keyword>
<proteinExistence type="predicted"/>
<feature type="transmembrane region" description="Helical" evidence="1">
    <location>
        <begin position="5"/>
        <end position="24"/>
    </location>
</feature>
<dbReference type="EMBL" id="JAPFFF010000019">
    <property type="protein sequence ID" value="KAK8858279.1"/>
    <property type="molecule type" value="Genomic_DNA"/>
</dbReference>
<evidence type="ECO:0000313" key="3">
    <source>
        <dbReference type="Proteomes" id="UP001470230"/>
    </source>
</evidence>
<dbReference type="Proteomes" id="UP001470230">
    <property type="component" value="Unassembled WGS sequence"/>
</dbReference>
<gene>
    <name evidence="2" type="ORF">M9Y10_013381</name>
</gene>
<keyword evidence="1" id="KW-0472">Membrane</keyword>
<comment type="caution">
    <text evidence="2">The sequence shown here is derived from an EMBL/GenBank/DDBJ whole genome shotgun (WGS) entry which is preliminary data.</text>
</comment>
<evidence type="ECO:0000313" key="2">
    <source>
        <dbReference type="EMBL" id="KAK8858279.1"/>
    </source>
</evidence>
<reference evidence="2 3" key="1">
    <citation type="submission" date="2024-04" db="EMBL/GenBank/DDBJ databases">
        <title>Tritrichomonas musculus Genome.</title>
        <authorList>
            <person name="Alves-Ferreira E."/>
            <person name="Grigg M."/>
            <person name="Lorenzi H."/>
            <person name="Galac M."/>
        </authorList>
    </citation>
    <scope>NUCLEOTIDE SEQUENCE [LARGE SCALE GENOMIC DNA]</scope>
    <source>
        <strain evidence="2 3">EAF2021</strain>
    </source>
</reference>